<dbReference type="InterPro" id="IPR007325">
    <property type="entry name" value="KFase/CYL"/>
</dbReference>
<organism evidence="1 2">
    <name type="scientific">Devosia nanyangense</name>
    <dbReference type="NCBI Taxonomy" id="1228055"/>
    <lineage>
        <taxon>Bacteria</taxon>
        <taxon>Pseudomonadati</taxon>
        <taxon>Pseudomonadota</taxon>
        <taxon>Alphaproteobacteria</taxon>
        <taxon>Hyphomicrobiales</taxon>
        <taxon>Devosiaceae</taxon>
        <taxon>Devosia</taxon>
    </lineage>
</organism>
<dbReference type="PANTHER" id="PTHR31118">
    <property type="entry name" value="CYCLASE-LIKE PROTEIN 2"/>
    <property type="match status" value="1"/>
</dbReference>
<dbReference type="Gene3D" id="3.50.30.50">
    <property type="entry name" value="Putative cyclase"/>
    <property type="match status" value="1"/>
</dbReference>
<dbReference type="GO" id="GO:0019441">
    <property type="term" value="P:L-tryptophan catabolic process to kynurenine"/>
    <property type="evidence" value="ECO:0007669"/>
    <property type="project" value="InterPro"/>
</dbReference>
<dbReference type="EMBL" id="JACRAF010000029">
    <property type="protein sequence ID" value="MBI4922228.1"/>
    <property type="molecule type" value="Genomic_DNA"/>
</dbReference>
<dbReference type="InterPro" id="IPR037175">
    <property type="entry name" value="KFase_sf"/>
</dbReference>
<protein>
    <submittedName>
        <fullName evidence="1">Cyclase family protein</fullName>
    </submittedName>
</protein>
<dbReference type="AlphaFoldDB" id="A0A933L1G3"/>
<accession>A0A933L1G3</accession>
<dbReference type="Proteomes" id="UP000782610">
    <property type="component" value="Unassembled WGS sequence"/>
</dbReference>
<proteinExistence type="predicted"/>
<reference evidence="1" key="1">
    <citation type="submission" date="2020-07" db="EMBL/GenBank/DDBJ databases">
        <title>Huge and variable diversity of episymbiotic CPR bacteria and DPANN archaea in groundwater ecosystems.</title>
        <authorList>
            <person name="He C.Y."/>
            <person name="Keren R."/>
            <person name="Whittaker M."/>
            <person name="Farag I.F."/>
            <person name="Doudna J."/>
            <person name="Cate J.H.D."/>
            <person name="Banfield J.F."/>
        </authorList>
    </citation>
    <scope>NUCLEOTIDE SEQUENCE</scope>
    <source>
        <strain evidence="1">NC_groundwater_1586_Pr3_B-0.1um_66_15</strain>
    </source>
</reference>
<evidence type="ECO:0000313" key="1">
    <source>
        <dbReference type="EMBL" id="MBI4922228.1"/>
    </source>
</evidence>
<dbReference type="GO" id="GO:0004061">
    <property type="term" value="F:arylformamidase activity"/>
    <property type="evidence" value="ECO:0007669"/>
    <property type="project" value="InterPro"/>
</dbReference>
<dbReference type="Pfam" id="PF04199">
    <property type="entry name" value="Cyclase"/>
    <property type="match status" value="1"/>
</dbReference>
<comment type="caution">
    <text evidence="1">The sequence shown here is derived from an EMBL/GenBank/DDBJ whole genome shotgun (WGS) entry which is preliminary data.</text>
</comment>
<sequence>MPGVVEPETGLVFYELSHEWGHDVPMQPGFDEVRVYRSSTHAKNGVMAQRIRMVMHSGTHVNAPRHMIQTGIGVGEIALDRFFGSGVVVRIPKQRWELVTAADLEAATPAIEPEDIVVIDTGWHAKFSDSIEYFGRSPGLSKDAAEWLVKKGVKLVAVDTPQVDHPLATSLGPHRNGPQMKRIAREYEVATGRSALGDFPEWNAAHRVLLAAGIPTIENAGGDLSEVSGKRCTFHAMPWNFEGGDACAIRFVAILDPAGSFRLAAGA</sequence>
<name>A0A933L1G3_9HYPH</name>
<dbReference type="SUPFAM" id="SSF102198">
    <property type="entry name" value="Putative cyclase"/>
    <property type="match status" value="1"/>
</dbReference>
<gene>
    <name evidence="1" type="ORF">HY834_10795</name>
</gene>
<evidence type="ECO:0000313" key="2">
    <source>
        <dbReference type="Proteomes" id="UP000782610"/>
    </source>
</evidence>
<dbReference type="PANTHER" id="PTHR31118:SF32">
    <property type="entry name" value="KYNURENINE FORMAMIDASE"/>
    <property type="match status" value="1"/>
</dbReference>